<dbReference type="EMBL" id="MU853409">
    <property type="protein sequence ID" value="KAK4134037.1"/>
    <property type="molecule type" value="Genomic_DNA"/>
</dbReference>
<comment type="caution">
    <text evidence="1">The sequence shown here is derived from an EMBL/GenBank/DDBJ whole genome shotgun (WGS) entry which is preliminary data.</text>
</comment>
<dbReference type="Proteomes" id="UP001304895">
    <property type="component" value="Unassembled WGS sequence"/>
</dbReference>
<sequence>MAPKPIATTNEVMESAVIRAPLSHVWHFIKLADFPKFWSALQSAEHIKGISNETDVVRWSFKDGTKIEVKQDEHSNLDHFITYSVINAEPDLTYSSVVSTIRCWSVTSGEFEDSTFVQWTSKFASDADLGVLEDAKYKRQDALKGLAEAAAKMAKEHGK</sequence>
<organism evidence="1 2">
    <name type="scientific">Trichocladium antarcticum</name>
    <dbReference type="NCBI Taxonomy" id="1450529"/>
    <lineage>
        <taxon>Eukaryota</taxon>
        <taxon>Fungi</taxon>
        <taxon>Dikarya</taxon>
        <taxon>Ascomycota</taxon>
        <taxon>Pezizomycotina</taxon>
        <taxon>Sordariomycetes</taxon>
        <taxon>Sordariomycetidae</taxon>
        <taxon>Sordariales</taxon>
        <taxon>Chaetomiaceae</taxon>
        <taxon>Trichocladium</taxon>
    </lineage>
</organism>
<protein>
    <submittedName>
        <fullName evidence="1">Bet v1-like protein</fullName>
    </submittedName>
</protein>
<dbReference type="PANTHER" id="PTHR39332:SF7">
    <property type="entry name" value="SRPBCC FAMILY PROTEIN"/>
    <property type="match status" value="1"/>
</dbReference>
<evidence type="ECO:0000313" key="1">
    <source>
        <dbReference type="EMBL" id="KAK4134037.1"/>
    </source>
</evidence>
<dbReference type="AlphaFoldDB" id="A0AAN6UJ90"/>
<proteinExistence type="predicted"/>
<name>A0AAN6UJ90_9PEZI</name>
<dbReference type="Gene3D" id="3.30.530.20">
    <property type="match status" value="1"/>
</dbReference>
<accession>A0AAN6UJ90</accession>
<reference evidence="1" key="2">
    <citation type="submission" date="2023-05" db="EMBL/GenBank/DDBJ databases">
        <authorList>
            <consortium name="Lawrence Berkeley National Laboratory"/>
            <person name="Steindorff A."/>
            <person name="Hensen N."/>
            <person name="Bonometti L."/>
            <person name="Westerberg I."/>
            <person name="Brannstrom I.O."/>
            <person name="Guillou S."/>
            <person name="Cros-Aarteil S."/>
            <person name="Calhoun S."/>
            <person name="Haridas S."/>
            <person name="Kuo A."/>
            <person name="Mondo S."/>
            <person name="Pangilinan J."/>
            <person name="Riley R."/>
            <person name="Labutti K."/>
            <person name="Andreopoulos B."/>
            <person name="Lipzen A."/>
            <person name="Chen C."/>
            <person name="Yanf M."/>
            <person name="Daum C."/>
            <person name="Ng V."/>
            <person name="Clum A."/>
            <person name="Ohm R."/>
            <person name="Martin F."/>
            <person name="Silar P."/>
            <person name="Natvig D."/>
            <person name="Lalanne C."/>
            <person name="Gautier V."/>
            <person name="Ament-Velasquez S.L."/>
            <person name="Kruys A."/>
            <person name="Hutchinson M.I."/>
            <person name="Powell A.J."/>
            <person name="Barry K."/>
            <person name="Miller A.N."/>
            <person name="Grigoriev I.V."/>
            <person name="Debuchy R."/>
            <person name="Gladieux P."/>
            <person name="Thoren M.H."/>
            <person name="Johannesson H."/>
        </authorList>
    </citation>
    <scope>NUCLEOTIDE SEQUENCE</scope>
    <source>
        <strain evidence="1">CBS 123565</strain>
    </source>
</reference>
<evidence type="ECO:0000313" key="2">
    <source>
        <dbReference type="Proteomes" id="UP001304895"/>
    </source>
</evidence>
<dbReference type="SUPFAM" id="SSF55961">
    <property type="entry name" value="Bet v1-like"/>
    <property type="match status" value="1"/>
</dbReference>
<keyword evidence="2" id="KW-1185">Reference proteome</keyword>
<dbReference type="InterPro" id="IPR023393">
    <property type="entry name" value="START-like_dom_sf"/>
</dbReference>
<dbReference type="PANTHER" id="PTHR39332">
    <property type="entry name" value="BLL4707 PROTEIN"/>
    <property type="match status" value="1"/>
</dbReference>
<gene>
    <name evidence="1" type="ORF">BT67DRAFT_441955</name>
</gene>
<reference evidence="1" key="1">
    <citation type="journal article" date="2023" name="Mol. Phylogenet. Evol.">
        <title>Genome-scale phylogeny and comparative genomics of the fungal order Sordariales.</title>
        <authorList>
            <person name="Hensen N."/>
            <person name="Bonometti L."/>
            <person name="Westerberg I."/>
            <person name="Brannstrom I.O."/>
            <person name="Guillou S."/>
            <person name="Cros-Aarteil S."/>
            <person name="Calhoun S."/>
            <person name="Haridas S."/>
            <person name="Kuo A."/>
            <person name="Mondo S."/>
            <person name="Pangilinan J."/>
            <person name="Riley R."/>
            <person name="LaButti K."/>
            <person name="Andreopoulos B."/>
            <person name="Lipzen A."/>
            <person name="Chen C."/>
            <person name="Yan M."/>
            <person name="Daum C."/>
            <person name="Ng V."/>
            <person name="Clum A."/>
            <person name="Steindorff A."/>
            <person name="Ohm R.A."/>
            <person name="Martin F."/>
            <person name="Silar P."/>
            <person name="Natvig D.O."/>
            <person name="Lalanne C."/>
            <person name="Gautier V."/>
            <person name="Ament-Velasquez S.L."/>
            <person name="Kruys A."/>
            <person name="Hutchinson M.I."/>
            <person name="Powell A.J."/>
            <person name="Barry K."/>
            <person name="Miller A.N."/>
            <person name="Grigoriev I.V."/>
            <person name="Debuchy R."/>
            <person name="Gladieux P."/>
            <person name="Hiltunen Thoren M."/>
            <person name="Johannesson H."/>
        </authorList>
    </citation>
    <scope>NUCLEOTIDE SEQUENCE</scope>
    <source>
        <strain evidence="1">CBS 123565</strain>
    </source>
</reference>